<sequence length="546" mass="57364">MAAALRPATTARLLRAVAPSAGASANAGAGVGAGASSSSAAASTCASSSSPASSSRLRLGLGLGAAHARQYATDAAERPCARYLDVTHPDDAGLAPGSTIAKKLEAFTETTLATYSRPPLIFTHGSGLDLYAECDPDSPVNKGVSQRRYLDFSSGIAVNSLGHADPQIAGIAGEQAARLIHSSNLFHNEWSGQLADRLVNLTRKYGGLGIEKGKPSDDIKLKVFLSNSGTESNEAALKFARKYAMMHKPPSGDGPNNAGLVSFENGFHGRTMGALAMTPNKKYQAPFAPLLGQIKTGKYNSVEGLDKLIDETTAGVIVEPIQGEGGINPGSLDFLRALRKRCNEVGALLIYDEIQCGLFRAGTLWCHSNYPLDVHPDIVTMAKPLANGYPIGAVLMRQHVADAIVVGDHGTTFGGGALGSRIAHHVLGRMDSEVLQSNLHAASTHLFQRLERLRDLFPDLIRHEPSGDGAFAGVHSPRGRGLIAGISMRDPAHAGKVVKLARERGLIVLSAGSDAVRILPSLTVTLEQVDEAIDILESSLITLQSS</sequence>
<dbReference type="Proteomes" id="UP001176521">
    <property type="component" value="Unassembled WGS sequence"/>
</dbReference>
<dbReference type="InterPro" id="IPR005814">
    <property type="entry name" value="Aminotrans_3"/>
</dbReference>
<dbReference type="InterPro" id="IPR015424">
    <property type="entry name" value="PyrdxlP-dep_Trfase"/>
</dbReference>
<dbReference type="Gene3D" id="3.40.640.10">
    <property type="entry name" value="Type I PLP-dependent aspartate aminotransferase-like (Major domain)"/>
    <property type="match status" value="1"/>
</dbReference>
<evidence type="ECO:0000256" key="1">
    <source>
        <dbReference type="ARBA" id="ARBA00001933"/>
    </source>
</evidence>
<dbReference type="GO" id="GO:0042802">
    <property type="term" value="F:identical protein binding"/>
    <property type="evidence" value="ECO:0007669"/>
    <property type="project" value="TreeGrafter"/>
</dbReference>
<gene>
    <name evidence="7" type="primary">ARG8_2</name>
    <name evidence="7" type="ORF">OC842_005434</name>
</gene>
<evidence type="ECO:0000256" key="3">
    <source>
        <dbReference type="ARBA" id="ARBA00022576"/>
    </source>
</evidence>
<dbReference type="PROSITE" id="PS00600">
    <property type="entry name" value="AA_TRANSFER_CLASS_3"/>
    <property type="match status" value="1"/>
</dbReference>
<comment type="cofactor">
    <cofactor evidence="1">
        <name>pyridoxal 5'-phosphate</name>
        <dbReference type="ChEBI" id="CHEBI:597326"/>
    </cofactor>
</comment>
<dbReference type="InterPro" id="IPR015421">
    <property type="entry name" value="PyrdxlP-dep_Trfase_major"/>
</dbReference>
<evidence type="ECO:0000256" key="2">
    <source>
        <dbReference type="ARBA" id="ARBA00008954"/>
    </source>
</evidence>
<dbReference type="Pfam" id="PF00202">
    <property type="entry name" value="Aminotran_3"/>
    <property type="match status" value="1"/>
</dbReference>
<reference evidence="7" key="1">
    <citation type="journal article" date="2023" name="PhytoFront">
        <title>Draft Genome Resources of Seven Strains of Tilletia horrida, Causal Agent of Kernel Smut of Rice.</title>
        <authorList>
            <person name="Khanal S."/>
            <person name="Antony Babu S."/>
            <person name="Zhou X.G."/>
        </authorList>
    </citation>
    <scope>NUCLEOTIDE SEQUENCE</scope>
    <source>
        <strain evidence="7">TX3</strain>
    </source>
</reference>
<organism evidence="7 8">
    <name type="scientific">Tilletia horrida</name>
    <dbReference type="NCBI Taxonomy" id="155126"/>
    <lineage>
        <taxon>Eukaryota</taxon>
        <taxon>Fungi</taxon>
        <taxon>Dikarya</taxon>
        <taxon>Basidiomycota</taxon>
        <taxon>Ustilaginomycotina</taxon>
        <taxon>Exobasidiomycetes</taxon>
        <taxon>Tilletiales</taxon>
        <taxon>Tilletiaceae</taxon>
        <taxon>Tilletia</taxon>
    </lineage>
</organism>
<evidence type="ECO:0000313" key="7">
    <source>
        <dbReference type="EMBL" id="KAK0525650.1"/>
    </source>
</evidence>
<dbReference type="InterPro" id="IPR050103">
    <property type="entry name" value="Class-III_PLP-dep_AT"/>
</dbReference>
<keyword evidence="5 6" id="KW-0663">Pyridoxal phosphate</keyword>
<name>A0AAN6G7V0_9BASI</name>
<dbReference type="GO" id="GO:0005759">
    <property type="term" value="C:mitochondrial matrix"/>
    <property type="evidence" value="ECO:0007669"/>
    <property type="project" value="TreeGrafter"/>
</dbReference>
<comment type="caution">
    <text evidence="7">The sequence shown here is derived from an EMBL/GenBank/DDBJ whole genome shotgun (WGS) entry which is preliminary data.</text>
</comment>
<dbReference type="EMBL" id="JAPDMQ010000388">
    <property type="protein sequence ID" value="KAK0525650.1"/>
    <property type="molecule type" value="Genomic_DNA"/>
</dbReference>
<evidence type="ECO:0000256" key="6">
    <source>
        <dbReference type="RuleBase" id="RU003560"/>
    </source>
</evidence>
<evidence type="ECO:0000313" key="8">
    <source>
        <dbReference type="Proteomes" id="UP001176521"/>
    </source>
</evidence>
<keyword evidence="4 7" id="KW-0808">Transferase</keyword>
<dbReference type="CDD" id="cd00610">
    <property type="entry name" value="OAT_like"/>
    <property type="match status" value="1"/>
</dbReference>
<dbReference type="EC" id="2.6.1.11" evidence="7"/>
<proteinExistence type="inferred from homology"/>
<dbReference type="AlphaFoldDB" id="A0AAN6G7V0"/>
<dbReference type="FunFam" id="3.40.640.10:FF:000004">
    <property type="entry name" value="Acetylornithine aminotransferase"/>
    <property type="match status" value="1"/>
</dbReference>
<keyword evidence="3 7" id="KW-0032">Aminotransferase</keyword>
<dbReference type="InterPro" id="IPR015422">
    <property type="entry name" value="PyrdxlP-dep_Trfase_small"/>
</dbReference>
<dbReference type="GO" id="GO:0030170">
    <property type="term" value="F:pyridoxal phosphate binding"/>
    <property type="evidence" value="ECO:0007669"/>
    <property type="project" value="InterPro"/>
</dbReference>
<dbReference type="SUPFAM" id="SSF53383">
    <property type="entry name" value="PLP-dependent transferases"/>
    <property type="match status" value="1"/>
</dbReference>
<keyword evidence="8" id="KW-1185">Reference proteome</keyword>
<evidence type="ECO:0000256" key="5">
    <source>
        <dbReference type="ARBA" id="ARBA00022898"/>
    </source>
</evidence>
<dbReference type="GO" id="GO:0003992">
    <property type="term" value="F:N2-acetyl-L-ornithine:2-oxoglutarate 5-aminotransferase activity"/>
    <property type="evidence" value="ECO:0007669"/>
    <property type="project" value="UniProtKB-EC"/>
</dbReference>
<evidence type="ECO:0000256" key="4">
    <source>
        <dbReference type="ARBA" id="ARBA00022679"/>
    </source>
</evidence>
<dbReference type="InterPro" id="IPR049704">
    <property type="entry name" value="Aminotrans_3_PPA_site"/>
</dbReference>
<accession>A0AAN6G7V0</accession>
<protein>
    <submittedName>
        <fullName evidence="7">Acetylornithine aminotransferase</fullName>
        <ecNumber evidence="7">2.6.1.11</ecNumber>
    </submittedName>
</protein>
<comment type="similarity">
    <text evidence="2 6">Belongs to the class-III pyridoxal-phosphate-dependent aminotransferase family.</text>
</comment>
<dbReference type="PANTHER" id="PTHR11986:SF79">
    <property type="entry name" value="ACETYLORNITHINE AMINOTRANSFERASE, MITOCHONDRIAL"/>
    <property type="match status" value="1"/>
</dbReference>
<dbReference type="PANTHER" id="PTHR11986">
    <property type="entry name" value="AMINOTRANSFERASE CLASS III"/>
    <property type="match status" value="1"/>
</dbReference>
<dbReference type="Gene3D" id="3.90.1150.10">
    <property type="entry name" value="Aspartate Aminotransferase, domain 1"/>
    <property type="match status" value="1"/>
</dbReference>